<name>A0A222GCP3_9GAMM</name>
<evidence type="ECO:0000256" key="3">
    <source>
        <dbReference type="ARBA" id="ARBA00022490"/>
    </source>
</evidence>
<dbReference type="SUPFAM" id="SSF52402">
    <property type="entry name" value="Adenine nucleotide alpha hydrolases-like"/>
    <property type="match status" value="2"/>
</dbReference>
<reference evidence="6 7" key="1">
    <citation type="submission" date="2017-08" db="EMBL/GenBank/DDBJ databases">
        <title>Complete genome of Colwellia sp. NB097-1, a psychrophile bacterium ioslated from Bering Sea.</title>
        <authorList>
            <person name="Chen X."/>
        </authorList>
    </citation>
    <scope>NUCLEOTIDE SEQUENCE [LARGE SCALE GENOMIC DNA]</scope>
    <source>
        <strain evidence="6 7">NB097-1</strain>
    </source>
</reference>
<evidence type="ECO:0000259" key="5">
    <source>
        <dbReference type="Pfam" id="PF00582"/>
    </source>
</evidence>
<keyword evidence="3" id="KW-0963">Cytoplasm</keyword>
<dbReference type="AlphaFoldDB" id="A0A222GCP3"/>
<organism evidence="6 7">
    <name type="scientific">Cognaticolwellia beringensis</name>
    <dbReference type="NCBI Taxonomy" id="1967665"/>
    <lineage>
        <taxon>Bacteria</taxon>
        <taxon>Pseudomonadati</taxon>
        <taxon>Pseudomonadota</taxon>
        <taxon>Gammaproteobacteria</taxon>
        <taxon>Alteromonadales</taxon>
        <taxon>Colwelliaceae</taxon>
        <taxon>Cognaticolwellia</taxon>
    </lineage>
</organism>
<evidence type="ECO:0000256" key="2">
    <source>
        <dbReference type="ARBA" id="ARBA00008791"/>
    </source>
</evidence>
<gene>
    <name evidence="6" type="ORF">B5D82_18890</name>
</gene>
<evidence type="ECO:0000256" key="1">
    <source>
        <dbReference type="ARBA" id="ARBA00004496"/>
    </source>
</evidence>
<dbReference type="Gene3D" id="3.40.50.12370">
    <property type="match status" value="1"/>
</dbReference>
<dbReference type="OrthoDB" id="239260at2"/>
<dbReference type="Pfam" id="PF00582">
    <property type="entry name" value="Usp"/>
    <property type="match status" value="2"/>
</dbReference>
<dbReference type="InterPro" id="IPR006016">
    <property type="entry name" value="UspA"/>
</dbReference>
<proteinExistence type="inferred from homology"/>
<accession>A0A222GCP3</accession>
<dbReference type="InterPro" id="IPR006015">
    <property type="entry name" value="Universal_stress_UspA"/>
</dbReference>
<dbReference type="NCBIfam" id="NF008380">
    <property type="entry name" value="PRK11175.1"/>
    <property type="match status" value="1"/>
</dbReference>
<dbReference type="KEGG" id="cber:B5D82_18890"/>
<dbReference type="PANTHER" id="PTHR47892:SF1">
    <property type="entry name" value="UNIVERSAL STRESS PROTEIN E"/>
    <property type="match status" value="1"/>
</dbReference>
<dbReference type="RefSeq" id="WP_081153910.1">
    <property type="nucleotide sequence ID" value="NZ_CP020465.1"/>
</dbReference>
<evidence type="ECO:0000313" key="6">
    <source>
        <dbReference type="EMBL" id="ASP49648.1"/>
    </source>
</evidence>
<comment type="similarity">
    <text evidence="2">Belongs to the universal stress protein A family.</text>
</comment>
<protein>
    <recommendedName>
        <fullName evidence="5">UspA domain-containing protein</fullName>
    </recommendedName>
</protein>
<sequence length="299" mass="33234">MADYKRIFVAITPHREEQPALARAVFLANKYQAELILGSSMYNRSIEKASGVAGESCKDLKRELMDDQKKVMLALAASLGIETKTTCVVTWHKKWYEGVINLATENNCDLIIKETKHYKKSVRNLFTPDHWNLLRCSPINVLMVKNHKWTCNGDIVTAISLDDGDSEHQCLSEKVAKEAASMSKLFGAKLHFINTVSKAPMHIAVDKSAFDPVKVNARVKLKHKERLQTLADNLHISDVNIRVEEGLPGHVVPRLCDDLNAECLILGSVGRKGVTAALLGNTAEYIIDKLDCDTLVVKG</sequence>
<comment type="subcellular location">
    <subcellularLocation>
        <location evidence="1">Cytoplasm</location>
    </subcellularLocation>
</comment>
<feature type="domain" description="UspA" evidence="5">
    <location>
        <begin position="172"/>
        <end position="298"/>
    </location>
</feature>
<dbReference type="PANTHER" id="PTHR47892">
    <property type="entry name" value="UNIVERSAL STRESS PROTEIN E"/>
    <property type="match status" value="1"/>
</dbReference>
<feature type="domain" description="UspA" evidence="5">
    <location>
        <begin position="4"/>
        <end position="145"/>
    </location>
</feature>
<evidence type="ECO:0000313" key="7">
    <source>
        <dbReference type="Proteomes" id="UP000202259"/>
    </source>
</evidence>
<dbReference type="EMBL" id="CP020465">
    <property type="protein sequence ID" value="ASP49648.1"/>
    <property type="molecule type" value="Genomic_DNA"/>
</dbReference>
<keyword evidence="7" id="KW-1185">Reference proteome</keyword>
<dbReference type="Proteomes" id="UP000202259">
    <property type="component" value="Chromosome"/>
</dbReference>
<dbReference type="GO" id="GO:0005737">
    <property type="term" value="C:cytoplasm"/>
    <property type="evidence" value="ECO:0007669"/>
    <property type="project" value="UniProtKB-SubCell"/>
</dbReference>
<evidence type="ECO:0000256" key="4">
    <source>
        <dbReference type="ARBA" id="ARBA00037131"/>
    </source>
</evidence>
<comment type="function">
    <text evidence="4">Required for resistance to DNA-damaging agents.</text>
</comment>
<dbReference type="PRINTS" id="PR01438">
    <property type="entry name" value="UNVRSLSTRESS"/>
</dbReference>